<comment type="caution">
    <text evidence="2">The sequence shown here is derived from an EMBL/GenBank/DDBJ whole genome shotgun (WGS) entry which is preliminary data.</text>
</comment>
<keyword evidence="3" id="KW-1185">Reference proteome</keyword>
<evidence type="ECO:0000313" key="2">
    <source>
        <dbReference type="EMBL" id="EGG50225.1"/>
    </source>
</evidence>
<reference evidence="2 3" key="1">
    <citation type="submission" date="2011-02" db="EMBL/GenBank/DDBJ databases">
        <authorList>
            <person name="Weinstock G."/>
            <person name="Sodergren E."/>
            <person name="Clifton S."/>
            <person name="Fulton L."/>
            <person name="Fulton B."/>
            <person name="Courtney L."/>
            <person name="Fronick C."/>
            <person name="Harrison M."/>
            <person name="Strong C."/>
            <person name="Farmer C."/>
            <person name="Delahaunty K."/>
            <person name="Markovic C."/>
            <person name="Hall O."/>
            <person name="Minx P."/>
            <person name="Tomlinson C."/>
            <person name="Mitreva M."/>
            <person name="Hou S."/>
            <person name="Chen J."/>
            <person name="Wollam A."/>
            <person name="Pepin K.H."/>
            <person name="Johnson M."/>
            <person name="Bhonagiri V."/>
            <person name="Zhang X."/>
            <person name="Suruliraj S."/>
            <person name="Warren W."/>
            <person name="Chinwalla A."/>
            <person name="Mardis E.R."/>
            <person name="Wilson R.K."/>
        </authorList>
    </citation>
    <scope>NUCLEOTIDE SEQUENCE [LARGE SCALE GENOMIC DNA]</scope>
    <source>
        <strain evidence="2 3">YIT 11859</strain>
    </source>
</reference>
<keyword evidence="1" id="KW-0812">Transmembrane</keyword>
<evidence type="ECO:0000256" key="1">
    <source>
        <dbReference type="SAM" id="Phobius"/>
    </source>
</evidence>
<dbReference type="Proteomes" id="UP000005156">
    <property type="component" value="Unassembled WGS sequence"/>
</dbReference>
<feature type="transmembrane region" description="Helical" evidence="1">
    <location>
        <begin position="12"/>
        <end position="31"/>
    </location>
</feature>
<accession>F3QNZ3</accession>
<dbReference type="GeneID" id="43349939"/>
<protein>
    <submittedName>
        <fullName evidence="2">Uncharacterized protein</fullName>
    </submittedName>
</protein>
<dbReference type="OrthoDB" id="8908892at2"/>
<evidence type="ECO:0000313" key="3">
    <source>
        <dbReference type="Proteomes" id="UP000005156"/>
    </source>
</evidence>
<dbReference type="eggNOG" id="ENOG5033MG5">
    <property type="taxonomic scope" value="Bacteria"/>
</dbReference>
<dbReference type="AlphaFoldDB" id="F3QNZ3"/>
<gene>
    <name evidence="2" type="ORF">HMPREF9439_02684</name>
</gene>
<dbReference type="EMBL" id="AFBP01000100">
    <property type="protein sequence ID" value="EGG50225.1"/>
    <property type="molecule type" value="Genomic_DNA"/>
</dbReference>
<keyword evidence="1" id="KW-1133">Transmembrane helix</keyword>
<dbReference type="HOGENOM" id="CLU_099832_0_0_4"/>
<keyword evidence="1" id="KW-0472">Membrane</keyword>
<name>F3QNZ3_9BURK</name>
<sequence length="244" mass="27360">MKIIQIPKNQLIMAGIIAGSVLFMGVGLTAVCAEDVDYSKLPGMPKLEIMTGNERWGCEVLLCLANPNGPRAVSECRPPIDKLFDCLSWRHPCKFPSCPMAGDGNYAKQLSDGFDPCSLQGMEDAPQGFLTEGNLNDAKKFKTTRGNRKFLTHGHSSYNWGGEHWFKATEDSPGYWGGTKACVRGYQGIAYEPYTCQEDSGDSSYTTTCYRPVKVYEEVVWQKYQSRRAIDVFINGKNWTRVHW</sequence>
<dbReference type="RefSeq" id="WP_008865095.1">
    <property type="nucleotide sequence ID" value="NZ_GL883763.1"/>
</dbReference>
<organism evidence="2 3">
    <name type="scientific">Parasutterella excrementihominis YIT 11859</name>
    <dbReference type="NCBI Taxonomy" id="762966"/>
    <lineage>
        <taxon>Bacteria</taxon>
        <taxon>Pseudomonadati</taxon>
        <taxon>Pseudomonadota</taxon>
        <taxon>Betaproteobacteria</taxon>
        <taxon>Burkholderiales</taxon>
        <taxon>Sutterellaceae</taxon>
        <taxon>Parasutterella</taxon>
    </lineage>
</organism>
<proteinExistence type="predicted"/>